<evidence type="ECO:0000256" key="1">
    <source>
        <dbReference type="ARBA" id="ARBA00002432"/>
    </source>
</evidence>
<dbReference type="InterPro" id="IPR002589">
    <property type="entry name" value="Macro_dom"/>
</dbReference>
<evidence type="ECO:0000256" key="6">
    <source>
        <dbReference type="ARBA" id="ARBA00034427"/>
    </source>
</evidence>
<reference evidence="9 10" key="1">
    <citation type="submission" date="2017-03" db="EMBL/GenBank/DDBJ databases">
        <title>Genomes of endolithic fungi from Antarctica.</title>
        <authorList>
            <person name="Coleine C."/>
            <person name="Masonjones S."/>
            <person name="Stajich J.E."/>
        </authorList>
    </citation>
    <scope>NUCLEOTIDE SEQUENCE [LARGE SCALE GENOMIC DNA]</scope>
    <source>
        <strain evidence="9 10">CCFEE 6315</strain>
    </source>
</reference>
<name>A0A4U0UGC1_9PEZI</name>
<dbReference type="Gene3D" id="3.40.220.10">
    <property type="entry name" value="Leucine Aminopeptidase, subunit E, domain 1"/>
    <property type="match status" value="1"/>
</dbReference>
<feature type="domain" description="Macro" evidence="8">
    <location>
        <begin position="55"/>
        <end position="255"/>
    </location>
</feature>
<keyword evidence="5" id="KW-0378">Hydrolase</keyword>
<evidence type="ECO:0000256" key="2">
    <source>
        <dbReference type="ARBA" id="ARBA00006575"/>
    </source>
</evidence>
<proteinExistence type="inferred from homology"/>
<dbReference type="Proteomes" id="UP000308549">
    <property type="component" value="Unassembled WGS sequence"/>
</dbReference>
<dbReference type="GO" id="GO:0140291">
    <property type="term" value="P:peptidyl-glutamate ADP-deribosylation"/>
    <property type="evidence" value="ECO:0007669"/>
    <property type="project" value="TreeGrafter"/>
</dbReference>
<dbReference type="EC" id="3.1.3.84" evidence="3"/>
<sequence>MSAKRKSTDSTQQSLNFKRLRTTTTTKSTQKHHSRPKPIASKQKRTGAQSSLSADQEDDNPKTLHLRIAESTGDIFSAPPSTLLIHACNCEGSWGAGIAKAFKDNYPSAFSTYKAHCATHTPATLIGTSLLIPPNPEKNEHIFIGCVFTSRSKGRKKDSVEAILEATRNAVRELILEEVPKWNLKVKEDEERGEEVGEFWMCKINSGLFGVPWERTREVVEAIQIPKIPKIPGLAERDAGGEDKGIRVISCVSRD</sequence>
<comment type="similarity">
    <text evidence="2">Belongs to the POA1 family.</text>
</comment>
<keyword evidence="10" id="KW-1185">Reference proteome</keyword>
<dbReference type="OrthoDB" id="2155246at2759"/>
<evidence type="ECO:0000313" key="10">
    <source>
        <dbReference type="Proteomes" id="UP000308549"/>
    </source>
</evidence>
<evidence type="ECO:0000256" key="7">
    <source>
        <dbReference type="SAM" id="MobiDB-lite"/>
    </source>
</evidence>
<dbReference type="AlphaFoldDB" id="A0A4U0UGC1"/>
<accession>A0A4U0UGC1</accession>
<dbReference type="InterPro" id="IPR050892">
    <property type="entry name" value="ADP-ribose_metab_enzymes"/>
</dbReference>
<dbReference type="PANTHER" id="PTHR12521">
    <property type="entry name" value="PROTEIN C6ORF130"/>
    <property type="match status" value="1"/>
</dbReference>
<keyword evidence="5" id="KW-0904">Protein phosphatase</keyword>
<protein>
    <recommendedName>
        <fullName evidence="4">ADP-ribose 1''-phosphate phosphatase</fullName>
        <ecNumber evidence="3">3.1.3.84</ecNumber>
    </recommendedName>
</protein>
<dbReference type="PROSITE" id="PS51154">
    <property type="entry name" value="MACRO"/>
    <property type="match status" value="1"/>
</dbReference>
<dbReference type="PANTHER" id="PTHR12521:SF0">
    <property type="entry name" value="ADP-RIBOSE GLYCOHYDROLASE OARD1"/>
    <property type="match status" value="1"/>
</dbReference>
<evidence type="ECO:0000256" key="3">
    <source>
        <dbReference type="ARBA" id="ARBA00012983"/>
    </source>
</evidence>
<feature type="region of interest" description="Disordered" evidence="7">
    <location>
        <begin position="1"/>
        <end position="62"/>
    </location>
</feature>
<organism evidence="9 10">
    <name type="scientific">Salinomyces thailandicus</name>
    <dbReference type="NCBI Taxonomy" id="706561"/>
    <lineage>
        <taxon>Eukaryota</taxon>
        <taxon>Fungi</taxon>
        <taxon>Dikarya</taxon>
        <taxon>Ascomycota</taxon>
        <taxon>Pezizomycotina</taxon>
        <taxon>Dothideomycetes</taxon>
        <taxon>Dothideomycetidae</taxon>
        <taxon>Mycosphaerellales</taxon>
        <taxon>Teratosphaeriaceae</taxon>
        <taxon>Salinomyces</taxon>
    </lineage>
</organism>
<evidence type="ECO:0000313" key="9">
    <source>
        <dbReference type="EMBL" id="TKA33706.1"/>
    </source>
</evidence>
<evidence type="ECO:0000259" key="8">
    <source>
        <dbReference type="PROSITE" id="PS51154"/>
    </source>
</evidence>
<evidence type="ECO:0000256" key="4">
    <source>
        <dbReference type="ARBA" id="ARBA00019744"/>
    </source>
</evidence>
<gene>
    <name evidence="9" type="ORF">B0A50_00542</name>
</gene>
<dbReference type="GO" id="GO:0004721">
    <property type="term" value="F:phosphoprotein phosphatase activity"/>
    <property type="evidence" value="ECO:0007669"/>
    <property type="project" value="UniProtKB-KW"/>
</dbReference>
<comment type="function">
    <text evidence="1">Highly specific phosphatase involved in the metabolism of ADP-ribose 1''-phosphate (Appr1p) which is produced as a consequence of tRNA splicing.</text>
</comment>
<comment type="caution">
    <text evidence="9">The sequence shown here is derived from an EMBL/GenBank/DDBJ whole genome shotgun (WGS) entry which is preliminary data.</text>
</comment>
<dbReference type="CDD" id="cd02901">
    <property type="entry name" value="Macro_Poa1p-like"/>
    <property type="match status" value="1"/>
</dbReference>
<dbReference type="InterPro" id="IPR043472">
    <property type="entry name" value="Macro_dom-like"/>
</dbReference>
<dbReference type="EMBL" id="NAJL01000002">
    <property type="protein sequence ID" value="TKA33706.1"/>
    <property type="molecule type" value="Genomic_DNA"/>
</dbReference>
<dbReference type="Pfam" id="PF01661">
    <property type="entry name" value="Macro"/>
    <property type="match status" value="1"/>
</dbReference>
<dbReference type="SUPFAM" id="SSF52949">
    <property type="entry name" value="Macro domain-like"/>
    <property type="match status" value="1"/>
</dbReference>
<comment type="catalytic activity">
    <reaction evidence="6">
        <text>ADP-alpha-D-ribose 1''-phosphate + H2O = ADP-D-ribose + phosphate</text>
        <dbReference type="Rhea" id="RHEA:25029"/>
        <dbReference type="ChEBI" id="CHEBI:15377"/>
        <dbReference type="ChEBI" id="CHEBI:43474"/>
        <dbReference type="ChEBI" id="CHEBI:57967"/>
        <dbReference type="ChEBI" id="CHEBI:58753"/>
        <dbReference type="EC" id="3.1.3.84"/>
    </reaction>
</comment>
<evidence type="ECO:0000256" key="5">
    <source>
        <dbReference type="ARBA" id="ARBA00022912"/>
    </source>
</evidence>
<dbReference type="SMART" id="SM00506">
    <property type="entry name" value="A1pp"/>
    <property type="match status" value="1"/>
</dbReference>